<feature type="transmembrane region" description="Helical" evidence="2">
    <location>
        <begin position="199"/>
        <end position="218"/>
    </location>
</feature>
<gene>
    <name evidence="3" type="ORF">DdX_12863</name>
</gene>
<keyword evidence="2" id="KW-1133">Transmembrane helix</keyword>
<reference evidence="3" key="1">
    <citation type="submission" date="2022-01" db="EMBL/GenBank/DDBJ databases">
        <title>Genome Sequence Resource for Two Populations of Ditylenchus destructor, the Migratory Endoparasitic Phytonematode.</title>
        <authorList>
            <person name="Zhang H."/>
            <person name="Lin R."/>
            <person name="Xie B."/>
        </authorList>
    </citation>
    <scope>NUCLEOTIDE SEQUENCE</scope>
    <source>
        <strain evidence="3">BazhouSP</strain>
    </source>
</reference>
<evidence type="ECO:0000256" key="2">
    <source>
        <dbReference type="SAM" id="Phobius"/>
    </source>
</evidence>
<protein>
    <submittedName>
        <fullName evidence="3">Uncharacterized protein</fullName>
    </submittedName>
</protein>
<keyword evidence="2" id="KW-0812">Transmembrane</keyword>
<proteinExistence type="predicted"/>
<sequence length="260" mass="29190">MSYHSARSNDGKVPNKSPSAITDDPLYQPYALFSTSMFMGIYLYAPPVPVFFLTLERCIALKFPVKFNSKFVRRRMPIIATIATMTWCIAIALGFFLELPLDVEKVKYCEIASCTNIKYHGASQQYMKISLAVVNVVCTTYFYYALLTFKTFNGTQGLLTVKNRVVLVTTLSELLFNILPLAFSIIFTKVTGESSANFFGNYGMTLFSLDAMICSLFYTRVYLKKKTQSAIVNKGPVINIIHRQTVNLPNSKTASSGVKR</sequence>
<dbReference type="EMBL" id="JAKKPZ010000046">
    <property type="protein sequence ID" value="KAI1706653.1"/>
    <property type="molecule type" value="Genomic_DNA"/>
</dbReference>
<keyword evidence="2" id="KW-0472">Membrane</keyword>
<feature type="transmembrane region" description="Helical" evidence="2">
    <location>
        <begin position="30"/>
        <end position="55"/>
    </location>
</feature>
<feature type="transmembrane region" description="Helical" evidence="2">
    <location>
        <begin position="165"/>
        <end position="187"/>
    </location>
</feature>
<evidence type="ECO:0000256" key="1">
    <source>
        <dbReference type="SAM" id="MobiDB-lite"/>
    </source>
</evidence>
<organism evidence="3 4">
    <name type="scientific">Ditylenchus destructor</name>
    <dbReference type="NCBI Taxonomy" id="166010"/>
    <lineage>
        <taxon>Eukaryota</taxon>
        <taxon>Metazoa</taxon>
        <taxon>Ecdysozoa</taxon>
        <taxon>Nematoda</taxon>
        <taxon>Chromadorea</taxon>
        <taxon>Rhabditida</taxon>
        <taxon>Tylenchina</taxon>
        <taxon>Tylenchomorpha</taxon>
        <taxon>Sphaerularioidea</taxon>
        <taxon>Anguinidae</taxon>
        <taxon>Anguininae</taxon>
        <taxon>Ditylenchus</taxon>
    </lineage>
</organism>
<evidence type="ECO:0000313" key="3">
    <source>
        <dbReference type="EMBL" id="KAI1706653.1"/>
    </source>
</evidence>
<dbReference type="AlphaFoldDB" id="A0AAD4MZU0"/>
<comment type="caution">
    <text evidence="3">The sequence shown here is derived from an EMBL/GenBank/DDBJ whole genome shotgun (WGS) entry which is preliminary data.</text>
</comment>
<evidence type="ECO:0000313" key="4">
    <source>
        <dbReference type="Proteomes" id="UP001201812"/>
    </source>
</evidence>
<name>A0AAD4MZU0_9BILA</name>
<dbReference type="Proteomes" id="UP001201812">
    <property type="component" value="Unassembled WGS sequence"/>
</dbReference>
<keyword evidence="4" id="KW-1185">Reference proteome</keyword>
<feature type="transmembrane region" description="Helical" evidence="2">
    <location>
        <begin position="76"/>
        <end position="97"/>
    </location>
</feature>
<feature type="region of interest" description="Disordered" evidence="1">
    <location>
        <begin position="1"/>
        <end position="20"/>
    </location>
</feature>
<accession>A0AAD4MZU0</accession>
<feature type="transmembrane region" description="Helical" evidence="2">
    <location>
        <begin position="126"/>
        <end position="144"/>
    </location>
</feature>